<proteinExistence type="predicted"/>
<dbReference type="EMBL" id="PDXA01000081">
    <property type="protein sequence ID" value="RYN28995.1"/>
    <property type="molecule type" value="Genomic_DNA"/>
</dbReference>
<sequence>MRLLFPQKEFVRKHKRKICWEKAKKKLGDNRRKL</sequence>
<organism evidence="1 2">
    <name type="scientific">Alternaria tenuissima</name>
    <dbReference type="NCBI Taxonomy" id="119927"/>
    <lineage>
        <taxon>Eukaryota</taxon>
        <taxon>Fungi</taxon>
        <taxon>Dikarya</taxon>
        <taxon>Ascomycota</taxon>
        <taxon>Pezizomycotina</taxon>
        <taxon>Dothideomycetes</taxon>
        <taxon>Pleosporomycetidae</taxon>
        <taxon>Pleosporales</taxon>
        <taxon>Pleosporineae</taxon>
        <taxon>Pleosporaceae</taxon>
        <taxon>Alternaria</taxon>
        <taxon>Alternaria sect. Alternaria</taxon>
        <taxon>Alternaria alternata complex</taxon>
    </lineage>
</organism>
<accession>A0A4Q4M1K6</accession>
<protein>
    <submittedName>
        <fullName evidence="1">Uncharacterized protein</fullName>
    </submittedName>
</protein>
<gene>
    <name evidence="1" type="ORF">AA0114_g12427</name>
</gene>
<dbReference type="Proteomes" id="UP000292402">
    <property type="component" value="Unassembled WGS sequence"/>
</dbReference>
<reference evidence="2" key="1">
    <citation type="journal article" date="2019" name="bioRxiv">
        <title>Genomics, evolutionary history and diagnostics of the Alternaria alternata species group including apple and Asian pear pathotypes.</title>
        <authorList>
            <person name="Armitage A.D."/>
            <person name="Cockerton H.M."/>
            <person name="Sreenivasaprasad S."/>
            <person name="Woodhall J.W."/>
            <person name="Lane C.R."/>
            <person name="Harrison R.J."/>
            <person name="Clarkson J.P."/>
        </authorList>
    </citation>
    <scope>NUCLEOTIDE SEQUENCE [LARGE SCALE GENOMIC DNA]</scope>
    <source>
        <strain evidence="2">FERA 1082</strain>
    </source>
</reference>
<evidence type="ECO:0000313" key="2">
    <source>
        <dbReference type="Proteomes" id="UP000292402"/>
    </source>
</evidence>
<comment type="caution">
    <text evidence="1">The sequence shown here is derived from an EMBL/GenBank/DDBJ whole genome shotgun (WGS) entry which is preliminary data.</text>
</comment>
<dbReference type="AlphaFoldDB" id="A0A4Q4M1K6"/>
<name>A0A4Q4M1K6_9PLEO</name>
<evidence type="ECO:0000313" key="1">
    <source>
        <dbReference type="EMBL" id="RYN28995.1"/>
    </source>
</evidence>